<sequence>MKFLAVFLLCLTMWSGAAAKCVMYGDCYNVNGFDKPCPVDKDPVQLISGIEDEEEAKEIVRIFKNRCPTLAQDEEGNDLPDDQIHTCCAPHQIIKMSESLTLAEGVLGRCPTCFRNFARQICEMNCAMDQSRFLEIVQIENGTDDIQYINEINYRVHSDFMLGAHASCSGVIVPQTGLPAINIMCGNAVVCDADAWFGFTGDTSTNPLAPVQVNFLRLNSTEDTMNKRALPCNETFGEDLPCSCMDCGAVCPIGTEPVVLDICTVLSVHCIGFSVGVVFFVITTLIFIFLAFKDRRASLVNETKESKEGKSDVNKLTILFQKIFGKIGGFSASHPVLVIMVTTWIGFSMFFGFISLNLTANPLELWSAPDSRSRHELEYFNSRFGPFYRAAQVFLTFDLEPFEVNNVTYGPAFRIEALEELVRLEDAIIDIGRDNGGVVLEDVCYAPLTVRGQKTTLDQCVTMSATVYLGNSKYDINNATYLNTIQNCLNNHYGFNCLASWGGGSEPEITFGGYEGTDILSATTLLINLPISNHLLEEDLQPVLEWEAKFLELLEHYNENLKPDYVAVSYGAERSIEDEIQRVSVAEAVPIAISYVLMFIYVVLALGNVRSFKTWFIDSKFTVAVCSIVVVILAIYCSMGIMGYANITLTLLAINVIPFFILSIGIDNVFLMINTLHDIKSNLKSLEGFIENLSTDKKTKMVFEEMMRRVGPSMFVSSVTQITCFAVGSLTNFPAVVTFAVFASISLGYLFVFQVTTIVAILAIDYKRAAQNRFDILCCIRKKILDDENPLHSETSYKGITQRLMEPYSKFLLNWRVKIIVAILFMAMVSISVMFIPLLDIGLDQEYALPTDSYVYTYLQSVNTLMKIGPPVYFVLKSGLNFSDPVHQNVICGGQLCSDDSLTTQIFLASQHSEITYIASSSNSWLDDFIDWSNLYGGCCKYNTTNNGFCQSTDNSPECSYCVIEKSDFANGQLRPNKESFQRYIPFFLQDAPTDICNKGGLASYSASVNYELNADGLASVQDTNFMAYHTSLVTSKDYITAIKYGYEISHDIMAAIKKYTGLDIEVFPYSVFYVYFEQYLTMWGDTFATISYSFIGAMVLNLLASGFNLLTTFAVMFTAILVVLNMMGIMYIWSIPLNAVSCVNLIVSIGIAVEFCSHIAYAYSTSKLQGRDRVADAIQTVGATVITGITFTNIPIIVLAFSYTQLIEVFFFRMFFSLVVLGFIHGMIFFPVLLCYLDSIFKK</sequence>
<dbReference type="InterPro" id="IPR000731">
    <property type="entry name" value="SSD"/>
</dbReference>
<evidence type="ECO:0000256" key="3">
    <source>
        <dbReference type="ARBA" id="ARBA00022448"/>
    </source>
</evidence>
<dbReference type="Pfam" id="PF22314">
    <property type="entry name" value="NPC1_MLD"/>
    <property type="match status" value="1"/>
</dbReference>
<protein>
    <submittedName>
        <fullName evidence="15">NPC intracellular cholesterol transporter 1 homolog 1b-like</fullName>
    </submittedName>
</protein>
<feature type="transmembrane region" description="Helical" evidence="11">
    <location>
        <begin position="1211"/>
        <end position="1238"/>
    </location>
</feature>
<evidence type="ECO:0000256" key="12">
    <source>
        <dbReference type="SAM" id="SignalP"/>
    </source>
</evidence>
<dbReference type="InParanoid" id="A0A7E5VS91"/>
<feature type="chain" id="PRO_5028855867" evidence="12">
    <location>
        <begin position="20"/>
        <end position="1244"/>
    </location>
</feature>
<keyword evidence="8" id="KW-1015">Disulfide bond</keyword>
<dbReference type="Proteomes" id="UP000322000">
    <property type="component" value="Chromosome 7"/>
</dbReference>
<feature type="transmembrane region" description="Helical" evidence="11">
    <location>
        <begin position="1184"/>
        <end position="1205"/>
    </location>
</feature>
<evidence type="ECO:0000256" key="6">
    <source>
        <dbReference type="ARBA" id="ARBA00022989"/>
    </source>
</evidence>
<accession>A0A7E5VS91</accession>
<keyword evidence="6 11" id="KW-1133">Transmembrane helix</keyword>
<feature type="transmembrane region" description="Helical" evidence="11">
    <location>
        <begin position="710"/>
        <end position="730"/>
    </location>
</feature>
<feature type="transmembrane region" description="Helical" evidence="11">
    <location>
        <begin position="819"/>
        <end position="839"/>
    </location>
</feature>
<dbReference type="SUPFAM" id="SSF82866">
    <property type="entry name" value="Multidrug efflux transporter AcrB transmembrane domain"/>
    <property type="match status" value="2"/>
</dbReference>
<dbReference type="GO" id="GO:0015918">
    <property type="term" value="P:sterol transport"/>
    <property type="evidence" value="ECO:0007669"/>
    <property type="project" value="TreeGrafter"/>
</dbReference>
<feature type="transmembrane region" description="Helical" evidence="11">
    <location>
        <begin position="1146"/>
        <end position="1164"/>
    </location>
</feature>
<evidence type="ECO:0000259" key="13">
    <source>
        <dbReference type="PROSITE" id="PS50156"/>
    </source>
</evidence>
<dbReference type="GO" id="GO:0042632">
    <property type="term" value="P:cholesterol homeostasis"/>
    <property type="evidence" value="ECO:0007669"/>
    <property type="project" value="TreeGrafter"/>
</dbReference>
<comment type="catalytic activity">
    <reaction evidence="10">
        <text>cholesterol(in) = cholesterol(out)</text>
        <dbReference type="Rhea" id="RHEA:39747"/>
        <dbReference type="ChEBI" id="CHEBI:16113"/>
    </reaction>
</comment>
<feature type="transmembrane region" description="Helical" evidence="11">
    <location>
        <begin position="621"/>
        <end position="645"/>
    </location>
</feature>
<dbReference type="AlphaFoldDB" id="A0A7E5VS91"/>
<gene>
    <name evidence="15" type="primary">LOC113496101</name>
</gene>
<evidence type="ECO:0000256" key="9">
    <source>
        <dbReference type="ARBA" id="ARBA00023180"/>
    </source>
</evidence>
<reference evidence="15" key="1">
    <citation type="submission" date="2025-08" db="UniProtKB">
        <authorList>
            <consortium name="RefSeq"/>
        </authorList>
    </citation>
    <scope>IDENTIFICATION</scope>
</reference>
<dbReference type="KEGG" id="tnl:113496101"/>
<dbReference type="GeneID" id="113496101"/>
<evidence type="ECO:0000313" key="15">
    <source>
        <dbReference type="RefSeq" id="XP_026731016.1"/>
    </source>
</evidence>
<evidence type="ECO:0000256" key="7">
    <source>
        <dbReference type="ARBA" id="ARBA00023136"/>
    </source>
</evidence>
<evidence type="ECO:0000256" key="10">
    <source>
        <dbReference type="ARBA" id="ARBA00034049"/>
    </source>
</evidence>
<organism evidence="14 15">
    <name type="scientific">Trichoplusia ni</name>
    <name type="common">Cabbage looper</name>
    <dbReference type="NCBI Taxonomy" id="7111"/>
    <lineage>
        <taxon>Eukaryota</taxon>
        <taxon>Metazoa</taxon>
        <taxon>Ecdysozoa</taxon>
        <taxon>Arthropoda</taxon>
        <taxon>Hexapoda</taxon>
        <taxon>Insecta</taxon>
        <taxon>Pterygota</taxon>
        <taxon>Neoptera</taxon>
        <taxon>Endopterygota</taxon>
        <taxon>Lepidoptera</taxon>
        <taxon>Glossata</taxon>
        <taxon>Ditrysia</taxon>
        <taxon>Noctuoidea</taxon>
        <taxon>Noctuidae</taxon>
        <taxon>Plusiinae</taxon>
        <taxon>Trichoplusia</taxon>
    </lineage>
</organism>
<dbReference type="GO" id="GO:0005886">
    <property type="term" value="C:plasma membrane"/>
    <property type="evidence" value="ECO:0007669"/>
    <property type="project" value="TreeGrafter"/>
</dbReference>
<feature type="transmembrane region" description="Helical" evidence="11">
    <location>
        <begin position="651"/>
        <end position="673"/>
    </location>
</feature>
<keyword evidence="9" id="KW-0325">Glycoprotein</keyword>
<evidence type="ECO:0000256" key="2">
    <source>
        <dbReference type="ARBA" id="ARBA00005585"/>
    </source>
</evidence>
<feature type="transmembrane region" description="Helical" evidence="11">
    <location>
        <begin position="736"/>
        <end position="764"/>
    </location>
</feature>
<evidence type="ECO:0000256" key="5">
    <source>
        <dbReference type="ARBA" id="ARBA00022729"/>
    </source>
</evidence>
<comment type="subcellular location">
    <subcellularLocation>
        <location evidence="1">Membrane</location>
        <topology evidence="1">Multi-pass membrane protein</topology>
    </subcellularLocation>
</comment>
<dbReference type="GO" id="GO:0030299">
    <property type="term" value="P:intestinal cholesterol absorption"/>
    <property type="evidence" value="ECO:0007669"/>
    <property type="project" value="TreeGrafter"/>
</dbReference>
<dbReference type="RefSeq" id="XP_026731016.1">
    <property type="nucleotide sequence ID" value="XM_026875215.1"/>
</dbReference>
<keyword evidence="3" id="KW-0813">Transport</keyword>
<dbReference type="InterPro" id="IPR053956">
    <property type="entry name" value="NPC1_MLD"/>
</dbReference>
<feature type="transmembrane region" description="Helical" evidence="11">
    <location>
        <begin position="1111"/>
        <end position="1134"/>
    </location>
</feature>
<keyword evidence="7 11" id="KW-0472">Membrane</keyword>
<evidence type="ECO:0000256" key="1">
    <source>
        <dbReference type="ARBA" id="ARBA00004141"/>
    </source>
</evidence>
<name>A0A7E5VS91_TRINI</name>
<evidence type="ECO:0000256" key="11">
    <source>
        <dbReference type="SAM" id="Phobius"/>
    </source>
</evidence>
<keyword evidence="5 12" id="KW-0732">Signal</keyword>
<proteinExistence type="inferred from homology"/>
<dbReference type="InterPro" id="IPR053958">
    <property type="entry name" value="HMGCR/SNAP/NPC1-like_SSD"/>
</dbReference>
<evidence type="ECO:0000313" key="14">
    <source>
        <dbReference type="Proteomes" id="UP000322000"/>
    </source>
</evidence>
<dbReference type="PANTHER" id="PTHR45727">
    <property type="entry name" value="NPC INTRACELLULAR CHOLESTEROL TRANSPORTER 1"/>
    <property type="match status" value="1"/>
</dbReference>
<feature type="transmembrane region" description="Helical" evidence="11">
    <location>
        <begin position="588"/>
        <end position="609"/>
    </location>
</feature>
<feature type="transmembrane region" description="Helical" evidence="11">
    <location>
        <begin position="271"/>
        <end position="292"/>
    </location>
</feature>
<dbReference type="Pfam" id="PF16414">
    <property type="entry name" value="NPC1_N"/>
    <property type="match status" value="1"/>
</dbReference>
<keyword evidence="14" id="KW-1185">Reference proteome</keyword>
<keyword evidence="4 11" id="KW-0812">Transmembrane</keyword>
<evidence type="ECO:0000256" key="8">
    <source>
        <dbReference type="ARBA" id="ARBA00023157"/>
    </source>
</evidence>
<dbReference type="GO" id="GO:0015485">
    <property type="term" value="F:cholesterol binding"/>
    <property type="evidence" value="ECO:0007669"/>
    <property type="project" value="TreeGrafter"/>
</dbReference>
<feature type="transmembrane region" description="Helical" evidence="11">
    <location>
        <begin position="1081"/>
        <end position="1104"/>
    </location>
</feature>
<comment type="similarity">
    <text evidence="2">Belongs to the patched family.</text>
</comment>
<dbReference type="OrthoDB" id="6510177at2759"/>
<dbReference type="Pfam" id="PF12349">
    <property type="entry name" value="Sterol-sensing"/>
    <property type="match status" value="1"/>
</dbReference>
<dbReference type="Gene3D" id="1.20.1640.10">
    <property type="entry name" value="Multidrug efflux transporter AcrB transmembrane domain"/>
    <property type="match status" value="2"/>
</dbReference>
<dbReference type="InterPro" id="IPR032190">
    <property type="entry name" value="NPC1_N"/>
</dbReference>
<feature type="domain" description="SSD" evidence="13">
    <location>
        <begin position="587"/>
        <end position="764"/>
    </location>
</feature>
<dbReference type="PANTHER" id="PTHR45727:SF6">
    <property type="entry name" value="NPC INTRACELLULAR CHOLESTEROL TRANSPORTER 1 HOMOLOG 1B"/>
    <property type="match status" value="1"/>
</dbReference>
<dbReference type="PROSITE" id="PS50156">
    <property type="entry name" value="SSD"/>
    <property type="match status" value="1"/>
</dbReference>
<feature type="signal peptide" evidence="12">
    <location>
        <begin position="1"/>
        <end position="19"/>
    </location>
</feature>
<evidence type="ECO:0000256" key="4">
    <source>
        <dbReference type="ARBA" id="ARBA00022692"/>
    </source>
</evidence>